<gene>
    <name evidence="2" type="ORF">KL86CLO1_11566</name>
</gene>
<name>A0A212JR72_9FIRM</name>
<dbReference type="Gene3D" id="3.40.50.1820">
    <property type="entry name" value="alpha/beta hydrolase"/>
    <property type="match status" value="1"/>
</dbReference>
<proteinExistence type="predicted"/>
<dbReference type="PANTHER" id="PTHR43798">
    <property type="entry name" value="MONOACYLGLYCEROL LIPASE"/>
    <property type="match status" value="1"/>
</dbReference>
<organism evidence="2">
    <name type="scientific">uncultured Eubacteriales bacterium</name>
    <dbReference type="NCBI Taxonomy" id="172733"/>
    <lineage>
        <taxon>Bacteria</taxon>
        <taxon>Bacillati</taxon>
        <taxon>Bacillota</taxon>
        <taxon>Clostridia</taxon>
        <taxon>Eubacteriales</taxon>
        <taxon>environmental samples</taxon>
    </lineage>
</organism>
<protein>
    <submittedName>
        <fullName evidence="2">Alpha/beta hydrolase family protein</fullName>
    </submittedName>
</protein>
<dbReference type="Pfam" id="PF12697">
    <property type="entry name" value="Abhydrolase_6"/>
    <property type="match status" value="1"/>
</dbReference>
<feature type="domain" description="AB hydrolase-1" evidence="1">
    <location>
        <begin position="67"/>
        <end position="341"/>
    </location>
</feature>
<dbReference type="AlphaFoldDB" id="A0A212JR72"/>
<keyword evidence="2" id="KW-0378">Hydrolase</keyword>
<evidence type="ECO:0000259" key="1">
    <source>
        <dbReference type="Pfam" id="PF12697"/>
    </source>
</evidence>
<dbReference type="InterPro" id="IPR050266">
    <property type="entry name" value="AB_hydrolase_sf"/>
</dbReference>
<dbReference type="InterPro" id="IPR000073">
    <property type="entry name" value="AB_hydrolase_1"/>
</dbReference>
<reference evidence="2" key="1">
    <citation type="submission" date="2016-04" db="EMBL/GenBank/DDBJ databases">
        <authorList>
            <person name="Evans L.H."/>
            <person name="Alamgir A."/>
            <person name="Owens N."/>
            <person name="Weber N.D."/>
            <person name="Virtaneva K."/>
            <person name="Barbian K."/>
            <person name="Babar A."/>
            <person name="Rosenke K."/>
        </authorList>
    </citation>
    <scope>NUCLEOTIDE SEQUENCE</scope>
    <source>
        <strain evidence="2">86</strain>
    </source>
</reference>
<sequence>MPMTLGIVGAVLLCLAALAGWYLYRNIHYDNGLMMRVNEIGFTEKTEALPDGSVLCYGEGPDNGPALLLIHGQDVAWEEYDRVLPELAKSFHVYAVDCYGHGGSSHEAALYSCRANGEALVWFMDNVIGEKCYLSGHSSGGILAAWLAANAPERTAGLLLEDPPLFHVTPEEIQEGNGAFAWYDGYVVTHDFVRQKEKADFSLYYLEHGYLLSLFGGLREKIIRAATEYRQENPDRPIKLAWIPHAWLRTLLYMDNYDPRFGEAFYDGTWMEGVDQEALLEKIQCPTIYLKANTQYGKDGVLYAANTDADADKVQQLIDGCERVNVKSGHDIHFERPEVFLSACERLLGKR</sequence>
<dbReference type="InterPro" id="IPR029058">
    <property type="entry name" value="AB_hydrolase_fold"/>
</dbReference>
<dbReference type="SUPFAM" id="SSF53474">
    <property type="entry name" value="alpha/beta-Hydrolases"/>
    <property type="match status" value="1"/>
</dbReference>
<dbReference type="PANTHER" id="PTHR43798:SF5">
    <property type="entry name" value="MONOACYLGLYCEROL LIPASE ABHD6"/>
    <property type="match status" value="1"/>
</dbReference>
<dbReference type="GO" id="GO:0046464">
    <property type="term" value="P:acylglycerol catabolic process"/>
    <property type="evidence" value="ECO:0007669"/>
    <property type="project" value="TreeGrafter"/>
</dbReference>
<evidence type="ECO:0000313" key="2">
    <source>
        <dbReference type="EMBL" id="SBW01922.1"/>
    </source>
</evidence>
<dbReference type="EMBL" id="FLUN01000001">
    <property type="protein sequence ID" value="SBW01922.1"/>
    <property type="molecule type" value="Genomic_DNA"/>
</dbReference>
<dbReference type="GO" id="GO:0016020">
    <property type="term" value="C:membrane"/>
    <property type="evidence" value="ECO:0007669"/>
    <property type="project" value="TreeGrafter"/>
</dbReference>
<accession>A0A212JR72</accession>
<dbReference type="GO" id="GO:0047372">
    <property type="term" value="F:monoacylglycerol lipase activity"/>
    <property type="evidence" value="ECO:0007669"/>
    <property type="project" value="TreeGrafter"/>
</dbReference>